<feature type="transmembrane region" description="Helical" evidence="1">
    <location>
        <begin position="416"/>
        <end position="437"/>
    </location>
</feature>
<gene>
    <name evidence="2" type="ORF">E2L08_08240</name>
</gene>
<feature type="transmembrane region" description="Helical" evidence="1">
    <location>
        <begin position="273"/>
        <end position="294"/>
    </location>
</feature>
<keyword evidence="1" id="KW-0472">Membrane</keyword>
<keyword evidence="1" id="KW-1133">Transmembrane helix</keyword>
<feature type="transmembrane region" description="Helical" evidence="1">
    <location>
        <begin position="387"/>
        <end position="410"/>
    </location>
</feature>
<feature type="transmembrane region" description="Helical" evidence="1">
    <location>
        <begin position="130"/>
        <end position="151"/>
    </location>
</feature>
<feature type="transmembrane region" description="Helical" evidence="1">
    <location>
        <begin position="100"/>
        <end position="118"/>
    </location>
</feature>
<feature type="transmembrane region" description="Helical" evidence="1">
    <location>
        <begin position="332"/>
        <end position="352"/>
    </location>
</feature>
<dbReference type="AlphaFoldDB" id="A0A4R6AEG4"/>
<feature type="transmembrane region" description="Helical" evidence="1">
    <location>
        <begin position="358"/>
        <end position="375"/>
    </location>
</feature>
<evidence type="ECO:0000313" key="2">
    <source>
        <dbReference type="EMBL" id="TDL79866.1"/>
    </source>
</evidence>
<feature type="transmembrane region" description="Helical" evidence="1">
    <location>
        <begin position="157"/>
        <end position="178"/>
    </location>
</feature>
<comment type="caution">
    <text evidence="2">The sequence shown here is derived from an EMBL/GenBank/DDBJ whole genome shotgun (WGS) entry which is preliminary data.</text>
</comment>
<dbReference type="Pfam" id="PF13440">
    <property type="entry name" value="Polysacc_synt_3"/>
    <property type="match status" value="1"/>
</dbReference>
<sequence length="442" mass="43665">MTRLGWSLCLQWSRVGMAAVVFLAAARLLPLAELGAFAAAIAAPRFLQNTTRAALSDMAVILPDRPGVRGALWVLALSGGALGSGGAALLATLLPDPSVAPARALAILPLVTAIAAIPEGALRRDLCLPALALRSVAVQIVAGGIALAALGAGWGQWALVGYALVAAILSALIAMQLAPPRALALPDRGDLAAVAPHLARLTLREAMASAPLPLAQLAVAAALGLPAAGAFQVATRIVGLADTLCLAPLRYVALPRLRAGAPVPPEIARAAAIGLWSSCGMIATAPVIAALVVPEAADRVAPVLALLAPTLAASALSMPLRQALVARGRTGAALSLAALTLALAMLTLLPALAISAGAVALAASAASTGALALWAPAAMRRAGLAPAALLAPLARGLPAGALMIGALATLPAMPGPALTLVLSIAAGTALFAAIHLVSRSVA</sequence>
<evidence type="ECO:0000256" key="1">
    <source>
        <dbReference type="SAM" id="Phobius"/>
    </source>
</evidence>
<dbReference type="RefSeq" id="WP_133396591.1">
    <property type="nucleotide sequence ID" value="NZ_SNAA01000007.1"/>
</dbReference>
<name>A0A4R6AEG4_9RHOB</name>
<dbReference type="EMBL" id="SNAA01000007">
    <property type="protein sequence ID" value="TDL79866.1"/>
    <property type="molecule type" value="Genomic_DNA"/>
</dbReference>
<dbReference type="OrthoDB" id="7860659at2"/>
<accession>A0A4R6AEG4</accession>
<proteinExistence type="predicted"/>
<keyword evidence="3" id="KW-1185">Reference proteome</keyword>
<dbReference type="Proteomes" id="UP000295701">
    <property type="component" value="Unassembled WGS sequence"/>
</dbReference>
<feature type="transmembrane region" description="Helical" evidence="1">
    <location>
        <begin position="28"/>
        <end position="47"/>
    </location>
</feature>
<evidence type="ECO:0000313" key="3">
    <source>
        <dbReference type="Proteomes" id="UP000295701"/>
    </source>
</evidence>
<feature type="transmembrane region" description="Helical" evidence="1">
    <location>
        <begin position="300"/>
        <end position="320"/>
    </location>
</feature>
<keyword evidence="1" id="KW-0812">Transmembrane</keyword>
<feature type="transmembrane region" description="Helical" evidence="1">
    <location>
        <begin position="68"/>
        <end position="94"/>
    </location>
</feature>
<organism evidence="2 3">
    <name type="scientific">Palleronia sediminis</name>
    <dbReference type="NCBI Taxonomy" id="2547833"/>
    <lineage>
        <taxon>Bacteria</taxon>
        <taxon>Pseudomonadati</taxon>
        <taxon>Pseudomonadota</taxon>
        <taxon>Alphaproteobacteria</taxon>
        <taxon>Rhodobacterales</taxon>
        <taxon>Roseobacteraceae</taxon>
        <taxon>Palleronia</taxon>
    </lineage>
</organism>
<reference evidence="2 3" key="1">
    <citation type="submission" date="2019-03" db="EMBL/GenBank/DDBJ databases">
        <title>Primorskyibacter sp. SS33 isolated from sediments.</title>
        <authorList>
            <person name="Xunke S."/>
        </authorList>
    </citation>
    <scope>NUCLEOTIDE SEQUENCE [LARGE SCALE GENOMIC DNA]</scope>
    <source>
        <strain evidence="2 3">SS33</strain>
    </source>
</reference>
<protein>
    <submittedName>
        <fullName evidence="2">Uncharacterized protein</fullName>
    </submittedName>
</protein>